<evidence type="ECO:0000259" key="1">
    <source>
        <dbReference type="Pfam" id="PF02625"/>
    </source>
</evidence>
<reference evidence="3 4" key="1">
    <citation type="submission" date="2019-02" db="EMBL/GenBank/DDBJ databases">
        <title>Deep-cultivation of Planctomycetes and their phenomic and genomic characterization uncovers novel biology.</title>
        <authorList>
            <person name="Wiegand S."/>
            <person name="Jogler M."/>
            <person name="Boedeker C."/>
            <person name="Pinto D."/>
            <person name="Vollmers J."/>
            <person name="Rivas-Marin E."/>
            <person name="Kohn T."/>
            <person name="Peeters S.H."/>
            <person name="Heuer A."/>
            <person name="Rast P."/>
            <person name="Oberbeckmann S."/>
            <person name="Bunk B."/>
            <person name="Jeske O."/>
            <person name="Meyerdierks A."/>
            <person name="Storesund J.E."/>
            <person name="Kallscheuer N."/>
            <person name="Luecker S."/>
            <person name="Lage O.M."/>
            <person name="Pohl T."/>
            <person name="Merkel B.J."/>
            <person name="Hornburger P."/>
            <person name="Mueller R.-W."/>
            <person name="Bruemmer F."/>
            <person name="Labrenz M."/>
            <person name="Spormann A.M."/>
            <person name="Op den Camp H."/>
            <person name="Overmann J."/>
            <person name="Amann R."/>
            <person name="Jetten M.S.M."/>
            <person name="Mascher T."/>
            <person name="Medema M.H."/>
            <person name="Devos D.P."/>
            <person name="Kaster A.-K."/>
            <person name="Ovreas L."/>
            <person name="Rohde M."/>
            <person name="Galperin M.Y."/>
            <person name="Jogler C."/>
        </authorList>
    </citation>
    <scope>NUCLEOTIDE SEQUENCE [LARGE SCALE GENOMIC DNA]</scope>
    <source>
        <strain evidence="3 4">Mal52</strain>
    </source>
</reference>
<organism evidence="3 4">
    <name type="scientific">Symmachiella dynata</name>
    <dbReference type="NCBI Taxonomy" id="2527995"/>
    <lineage>
        <taxon>Bacteria</taxon>
        <taxon>Pseudomonadati</taxon>
        <taxon>Planctomycetota</taxon>
        <taxon>Planctomycetia</taxon>
        <taxon>Planctomycetales</taxon>
        <taxon>Planctomycetaceae</taxon>
        <taxon>Symmachiella</taxon>
    </lineage>
</organism>
<protein>
    <submittedName>
        <fullName evidence="3">Putative xanthine dehydrogenase subunit A</fullName>
        <ecNumber evidence="3">1.17.1.4</ecNumber>
    </submittedName>
</protein>
<dbReference type="PANTHER" id="PTHR30388:SF6">
    <property type="entry name" value="XANTHINE DEHYDROGENASE SUBUNIT A-RELATED"/>
    <property type="match status" value="1"/>
</dbReference>
<dbReference type="Proteomes" id="UP000319383">
    <property type="component" value="Chromosome"/>
</dbReference>
<dbReference type="SUPFAM" id="SSF51735">
    <property type="entry name" value="NAD(P)-binding Rossmann-fold domains"/>
    <property type="match status" value="1"/>
</dbReference>
<feature type="domain" description="XdhC Rossmann" evidence="2">
    <location>
        <begin position="196"/>
        <end position="338"/>
    </location>
</feature>
<dbReference type="InterPro" id="IPR003777">
    <property type="entry name" value="XdhC_CoxI"/>
</dbReference>
<dbReference type="EC" id="1.17.1.4" evidence="3"/>
<dbReference type="PANTHER" id="PTHR30388">
    <property type="entry name" value="ALDEHYDE OXIDOREDUCTASE MOLYBDENUM COFACTOR ASSEMBLY PROTEIN"/>
    <property type="match status" value="1"/>
</dbReference>
<keyword evidence="4" id="KW-1185">Reference proteome</keyword>
<dbReference type="Pfam" id="PF02625">
    <property type="entry name" value="XdhC_CoxI"/>
    <property type="match status" value="1"/>
</dbReference>
<dbReference type="Gene3D" id="3.40.50.720">
    <property type="entry name" value="NAD(P)-binding Rossmann-like Domain"/>
    <property type="match status" value="1"/>
</dbReference>
<dbReference type="AlphaFoldDB" id="A0A517ZKM4"/>
<dbReference type="InterPro" id="IPR027051">
    <property type="entry name" value="XdhC_Rossmann_dom"/>
</dbReference>
<keyword evidence="3" id="KW-0560">Oxidoreductase</keyword>
<proteinExistence type="predicted"/>
<dbReference type="GO" id="GO:0004854">
    <property type="term" value="F:xanthine dehydrogenase activity"/>
    <property type="evidence" value="ECO:0007669"/>
    <property type="project" value="UniProtKB-EC"/>
</dbReference>
<evidence type="ECO:0000259" key="2">
    <source>
        <dbReference type="Pfam" id="PF13478"/>
    </source>
</evidence>
<evidence type="ECO:0000313" key="3">
    <source>
        <dbReference type="EMBL" id="QDU43044.1"/>
    </source>
</evidence>
<feature type="domain" description="XdhC- CoxI" evidence="1">
    <location>
        <begin position="13"/>
        <end position="77"/>
    </location>
</feature>
<sequence>MQDVLRQLQEDIQNRRPVAYTALVETRGSTPQKAGARMLVYPDGSQAGTLGGGCVEAEVKRRALRLLDEGNVELLTFQLDDNYGWDDGLICGGRMKMLVDPIRPDEDVDYFRILDESLVAGTPCTEAVIINSESAGGGCEGDRFLVDADGHCLASRGSVTSPPAGLIESLKPILERPRAYVAGGVSFLPFLQRCRLLIVGGGHVGQRVAEMAADVDFDVWVVDDREEYCNLDRFPRAKRLIVGDIDTALSGLEIDHRTFCVIVTRGHNHDEEALYHLAETSASYVGMIGSRRKIKLIFDDLLAEGISREALQRVHAPLGFDIGSQTVPEIAISIVAELIAHRNLGESPSKFRTNNVLGNVE</sequence>
<name>A0A517ZKM4_9PLAN</name>
<dbReference type="InterPro" id="IPR052698">
    <property type="entry name" value="MoCofactor_Util/Proc"/>
</dbReference>
<evidence type="ECO:0000313" key="4">
    <source>
        <dbReference type="Proteomes" id="UP000319383"/>
    </source>
</evidence>
<dbReference type="KEGG" id="sdyn:Mal52_15150"/>
<gene>
    <name evidence="3" type="primary">pucA</name>
    <name evidence="3" type="ORF">Mal52_15150</name>
</gene>
<dbReference type="InterPro" id="IPR036291">
    <property type="entry name" value="NAD(P)-bd_dom_sf"/>
</dbReference>
<dbReference type="RefSeq" id="WP_145375061.1">
    <property type="nucleotide sequence ID" value="NZ_CP036276.1"/>
</dbReference>
<accession>A0A517ZKM4</accession>
<dbReference type="EMBL" id="CP036276">
    <property type="protein sequence ID" value="QDU43044.1"/>
    <property type="molecule type" value="Genomic_DNA"/>
</dbReference>
<dbReference type="Pfam" id="PF13478">
    <property type="entry name" value="XdhC_C"/>
    <property type="match status" value="1"/>
</dbReference>